<dbReference type="EMBL" id="BART01031197">
    <property type="protein sequence ID" value="GAH11756.1"/>
    <property type="molecule type" value="Genomic_DNA"/>
</dbReference>
<feature type="non-terminal residue" evidence="1">
    <location>
        <position position="97"/>
    </location>
</feature>
<evidence type="ECO:0000313" key="1">
    <source>
        <dbReference type="EMBL" id="GAH11756.1"/>
    </source>
</evidence>
<comment type="caution">
    <text evidence="1">The sequence shown here is derived from an EMBL/GenBank/DDBJ whole genome shotgun (WGS) entry which is preliminary data.</text>
</comment>
<accession>X1CTF2</accession>
<evidence type="ECO:0008006" key="2">
    <source>
        <dbReference type="Google" id="ProtNLM"/>
    </source>
</evidence>
<proteinExistence type="predicted"/>
<organism evidence="1">
    <name type="scientific">marine sediment metagenome</name>
    <dbReference type="NCBI Taxonomy" id="412755"/>
    <lineage>
        <taxon>unclassified sequences</taxon>
        <taxon>metagenomes</taxon>
        <taxon>ecological metagenomes</taxon>
    </lineage>
</organism>
<reference evidence="1" key="1">
    <citation type="journal article" date="2014" name="Front. Microbiol.">
        <title>High frequency of phylogenetically diverse reductive dehalogenase-homologous genes in deep subseafloor sedimentary metagenomes.</title>
        <authorList>
            <person name="Kawai M."/>
            <person name="Futagami T."/>
            <person name="Toyoda A."/>
            <person name="Takaki Y."/>
            <person name="Nishi S."/>
            <person name="Hori S."/>
            <person name="Arai W."/>
            <person name="Tsubouchi T."/>
            <person name="Morono Y."/>
            <person name="Uchiyama I."/>
            <person name="Ito T."/>
            <person name="Fujiyama A."/>
            <person name="Inagaki F."/>
            <person name="Takami H."/>
        </authorList>
    </citation>
    <scope>NUCLEOTIDE SEQUENCE</scope>
    <source>
        <strain evidence="1">Expedition CK06-06</strain>
    </source>
</reference>
<sequence length="97" mass="11051">MREMEINNKIMSGNEEQRFGKLNFLGDSIKDILFEENYLALLKEKIVGLIKGQIQQSELKKLIIKHGFKSVEEGKMSWGEGTVEDPTFTFSAVKKIG</sequence>
<name>X1CTF2_9ZZZZ</name>
<dbReference type="AlphaFoldDB" id="X1CTF2"/>
<gene>
    <name evidence="1" type="ORF">S01H4_54243</name>
</gene>
<protein>
    <recommendedName>
        <fullName evidence="2">RNase III domain-containing protein</fullName>
    </recommendedName>
</protein>